<comment type="caution">
    <text evidence="1">The sequence shown here is derived from an EMBL/GenBank/DDBJ whole genome shotgun (WGS) entry which is preliminary data.</text>
</comment>
<dbReference type="Proteomes" id="UP001465717">
    <property type="component" value="Unassembled WGS sequence"/>
</dbReference>
<name>A0ABV1FYC1_9BACT</name>
<dbReference type="RefSeq" id="WP_349226099.1">
    <property type="nucleotide sequence ID" value="NZ_JBBNFG020000023.1"/>
</dbReference>
<proteinExistence type="predicted"/>
<sequence length="159" mass="17653">MPEILSHIGNLDLLKRPKTAFLCSSKTTSRDILKSFDWATSVPKDSCIISGFQTKLEKDVLQLLLKRHIPIIIVLARKMYKELPVEMQSAINSDEALVLSLSHLPRNSKQSARVRNKYIINIADKVVFGALDTSSSLANLTKDAEGIGSCTISKRNNQS</sequence>
<dbReference type="Gene3D" id="3.40.50.450">
    <property type="match status" value="1"/>
</dbReference>
<gene>
    <name evidence="1" type="ORF">AAAT87_07645</name>
</gene>
<reference evidence="1 2" key="1">
    <citation type="submission" date="2024-04" db="EMBL/GenBank/DDBJ databases">
        <title>Human intestinal bacterial collection.</title>
        <authorList>
            <person name="Pauvert C."/>
            <person name="Hitch T.C.A."/>
            <person name="Clavel T."/>
        </authorList>
    </citation>
    <scope>NUCLEOTIDE SEQUENCE [LARGE SCALE GENOMIC DNA]</scope>
    <source>
        <strain evidence="1 2">CLA-AA-H174</strain>
    </source>
</reference>
<organism evidence="1 2">
    <name type="scientific">Segatella sinensis</name>
    <dbReference type="NCBI Taxonomy" id="3085167"/>
    <lineage>
        <taxon>Bacteria</taxon>
        <taxon>Pseudomonadati</taxon>
        <taxon>Bacteroidota</taxon>
        <taxon>Bacteroidia</taxon>
        <taxon>Bacteroidales</taxon>
        <taxon>Prevotellaceae</taxon>
        <taxon>Segatella</taxon>
    </lineage>
</organism>
<protein>
    <recommendedName>
        <fullName evidence="3">Ribosomal protein S2</fullName>
    </recommendedName>
</protein>
<evidence type="ECO:0008006" key="3">
    <source>
        <dbReference type="Google" id="ProtNLM"/>
    </source>
</evidence>
<keyword evidence="2" id="KW-1185">Reference proteome</keyword>
<evidence type="ECO:0000313" key="1">
    <source>
        <dbReference type="EMBL" id="MEQ2508153.1"/>
    </source>
</evidence>
<dbReference type="EMBL" id="JBBNGE010000021">
    <property type="protein sequence ID" value="MEQ2508153.1"/>
    <property type="molecule type" value="Genomic_DNA"/>
</dbReference>
<evidence type="ECO:0000313" key="2">
    <source>
        <dbReference type="Proteomes" id="UP001465717"/>
    </source>
</evidence>
<accession>A0ABV1FYC1</accession>